<dbReference type="AlphaFoldDB" id="Q732R9"/>
<reference evidence="1 2" key="1">
    <citation type="journal article" date="2004" name="Nucleic Acids Res.">
        <title>The genome sequence of Bacillus cereus ATCC 10987 reveals metabolic adaptations and a large plasmid related to Bacillus anthracis pXO1.</title>
        <authorList>
            <person name="Rasko D.A."/>
            <person name="Ravel J."/>
            <person name="Okstad O.A."/>
            <person name="Helgason E."/>
            <person name="Cer R.Z."/>
            <person name="Jiang L."/>
            <person name="Shores K.A."/>
            <person name="Fouts D.E."/>
            <person name="Tourasse N.J."/>
            <person name="Angiuoli S.V."/>
            <person name="Kolonay J."/>
            <person name="Nelson W.C."/>
            <person name="Kolsto A.-B."/>
            <person name="Fraser C.M."/>
            <person name="Read T.D."/>
        </authorList>
    </citation>
    <scope>NUCLEOTIDE SEQUENCE [LARGE SCALE GENOMIC DNA]</scope>
    <source>
        <strain evidence="2">ATCC 10987 / NRS 248</strain>
    </source>
</reference>
<gene>
    <name evidence="1" type="ordered locus">BCE_3841</name>
</gene>
<dbReference type="HOGENOM" id="CLU_213634_0_0_9"/>
<dbReference type="Proteomes" id="UP000002527">
    <property type="component" value="Chromosome"/>
</dbReference>
<accession>Q732R9</accession>
<sequence>MIEKQKAPIMYPPICMQEGPTSKFGVGKDIMLDFALSKMNKKDDQNGHLSLRI</sequence>
<dbReference type="EMBL" id="AE017194">
    <property type="protein sequence ID" value="AAS42746.1"/>
    <property type="molecule type" value="Genomic_DNA"/>
</dbReference>
<organism evidence="1 2">
    <name type="scientific">Bacillus cereus (strain ATCC 10987 / NRS 248)</name>
    <dbReference type="NCBI Taxonomy" id="222523"/>
    <lineage>
        <taxon>Bacteria</taxon>
        <taxon>Bacillati</taxon>
        <taxon>Bacillota</taxon>
        <taxon>Bacilli</taxon>
        <taxon>Bacillales</taxon>
        <taxon>Bacillaceae</taxon>
        <taxon>Bacillus</taxon>
        <taxon>Bacillus cereus group</taxon>
    </lineage>
</organism>
<dbReference type="KEGG" id="bca:BCE_3841"/>
<name>Q732R9_BACC1</name>
<protein>
    <submittedName>
        <fullName evidence="1">Uncharacterized protein</fullName>
    </submittedName>
</protein>
<evidence type="ECO:0000313" key="1">
    <source>
        <dbReference type="EMBL" id="AAS42746.1"/>
    </source>
</evidence>
<proteinExistence type="predicted"/>
<evidence type="ECO:0000313" key="2">
    <source>
        <dbReference type="Proteomes" id="UP000002527"/>
    </source>
</evidence>